<proteinExistence type="inferred from homology"/>
<dbReference type="PANTHER" id="PTHR23321:SF26">
    <property type="entry name" value="SMALL RIBOSOMAL SUBUNIT PROTEIN US15M"/>
    <property type="match status" value="1"/>
</dbReference>
<dbReference type="AlphaFoldDB" id="A0ABD3QDX0"/>
<dbReference type="NCBIfam" id="TIGR00952">
    <property type="entry name" value="S15_bact"/>
    <property type="match status" value="1"/>
</dbReference>
<feature type="compositionally biased region" description="Acidic residues" evidence="6">
    <location>
        <begin position="1"/>
        <end position="14"/>
    </location>
</feature>
<dbReference type="PROSITE" id="PS00362">
    <property type="entry name" value="RIBOSOMAL_S15"/>
    <property type="match status" value="1"/>
</dbReference>
<evidence type="ECO:0000256" key="1">
    <source>
        <dbReference type="ARBA" id="ARBA00008434"/>
    </source>
</evidence>
<keyword evidence="2 4" id="KW-0689">Ribosomal protein</keyword>
<name>A0ABD3QDX0_9STRA</name>
<dbReference type="SMART" id="SM01387">
    <property type="entry name" value="Ribosomal_S15"/>
    <property type="match status" value="1"/>
</dbReference>
<dbReference type="GO" id="GO:0005840">
    <property type="term" value="C:ribosome"/>
    <property type="evidence" value="ECO:0007669"/>
    <property type="project" value="UniProtKB-KW"/>
</dbReference>
<dbReference type="Pfam" id="PF00312">
    <property type="entry name" value="Ribosomal_S15"/>
    <property type="match status" value="1"/>
</dbReference>
<evidence type="ECO:0000256" key="5">
    <source>
        <dbReference type="RuleBase" id="RU003920"/>
    </source>
</evidence>
<evidence type="ECO:0000313" key="7">
    <source>
        <dbReference type="EMBL" id="KAL3797691.1"/>
    </source>
</evidence>
<evidence type="ECO:0000313" key="8">
    <source>
        <dbReference type="Proteomes" id="UP001530315"/>
    </source>
</evidence>
<feature type="compositionally biased region" description="Basic residues" evidence="6">
    <location>
        <begin position="156"/>
        <end position="169"/>
    </location>
</feature>
<reference evidence="7 8" key="1">
    <citation type="submission" date="2024-10" db="EMBL/GenBank/DDBJ databases">
        <title>Updated reference genomes for cyclostephanoid diatoms.</title>
        <authorList>
            <person name="Roberts W.R."/>
            <person name="Alverson A.J."/>
        </authorList>
    </citation>
    <scope>NUCLEOTIDE SEQUENCE [LARGE SCALE GENOMIC DNA]</scope>
    <source>
        <strain evidence="7 8">AJA276-08</strain>
    </source>
</reference>
<evidence type="ECO:0000256" key="2">
    <source>
        <dbReference type="ARBA" id="ARBA00022980"/>
    </source>
</evidence>
<feature type="region of interest" description="Disordered" evidence="6">
    <location>
        <begin position="142"/>
        <end position="169"/>
    </location>
</feature>
<dbReference type="GO" id="GO:0005737">
    <property type="term" value="C:cytoplasm"/>
    <property type="evidence" value="ECO:0007669"/>
    <property type="project" value="UniProtKB-ARBA"/>
</dbReference>
<gene>
    <name evidence="7" type="ORF">ACHAW5_003431</name>
</gene>
<dbReference type="Gene3D" id="1.10.287.10">
    <property type="entry name" value="S15/NS1, RNA-binding"/>
    <property type="match status" value="1"/>
</dbReference>
<dbReference type="EMBL" id="JALLAZ020000335">
    <property type="protein sequence ID" value="KAL3797691.1"/>
    <property type="molecule type" value="Genomic_DNA"/>
</dbReference>
<dbReference type="GO" id="GO:1990904">
    <property type="term" value="C:ribonucleoprotein complex"/>
    <property type="evidence" value="ECO:0007669"/>
    <property type="project" value="UniProtKB-KW"/>
</dbReference>
<dbReference type="Proteomes" id="UP001530315">
    <property type="component" value="Unassembled WGS sequence"/>
</dbReference>
<dbReference type="PANTHER" id="PTHR23321">
    <property type="entry name" value="RIBOSOMAL PROTEIN S15, BACTERIAL AND ORGANELLAR"/>
    <property type="match status" value="1"/>
</dbReference>
<sequence>MEDEISTDDDDDGQDYLLDASDLDDSSADPSSSSSYDDDDVALLPASHLSRMRIAELRLAHRRHESDVGSPEYQVAGMTERISHLTSHLKSHPKDFSTRRGLVALVNKRRRLLNYLYESDESRYAELVGALGIRHRVPGAIPSREDEYGEFPGQKSKNRGKSKMKNAKK</sequence>
<evidence type="ECO:0000256" key="3">
    <source>
        <dbReference type="ARBA" id="ARBA00023274"/>
    </source>
</evidence>
<accession>A0ABD3QDX0</accession>
<dbReference type="InterPro" id="IPR000589">
    <property type="entry name" value="Ribosomal_uS15"/>
</dbReference>
<evidence type="ECO:0000256" key="6">
    <source>
        <dbReference type="SAM" id="MobiDB-lite"/>
    </source>
</evidence>
<comment type="similarity">
    <text evidence="1 4">Belongs to the universal ribosomal protein uS15 family.</text>
</comment>
<keyword evidence="3 4" id="KW-0687">Ribonucleoprotein</keyword>
<organism evidence="7 8">
    <name type="scientific">Stephanodiscus triporus</name>
    <dbReference type="NCBI Taxonomy" id="2934178"/>
    <lineage>
        <taxon>Eukaryota</taxon>
        <taxon>Sar</taxon>
        <taxon>Stramenopiles</taxon>
        <taxon>Ochrophyta</taxon>
        <taxon>Bacillariophyta</taxon>
        <taxon>Coscinodiscophyceae</taxon>
        <taxon>Thalassiosirophycidae</taxon>
        <taxon>Stephanodiscales</taxon>
        <taxon>Stephanodiscaceae</taxon>
        <taxon>Stephanodiscus</taxon>
    </lineage>
</organism>
<dbReference type="Gene3D" id="6.10.250.3130">
    <property type="match status" value="1"/>
</dbReference>
<evidence type="ECO:0000256" key="4">
    <source>
        <dbReference type="RuleBase" id="RU003919"/>
    </source>
</evidence>
<feature type="region of interest" description="Disordered" evidence="6">
    <location>
        <begin position="1"/>
        <end position="40"/>
    </location>
</feature>
<keyword evidence="8" id="KW-1185">Reference proteome</keyword>
<dbReference type="HAMAP" id="MF_01343_B">
    <property type="entry name" value="Ribosomal_uS15_B"/>
    <property type="match status" value="1"/>
</dbReference>
<comment type="caution">
    <text evidence="7">The sequence shown here is derived from an EMBL/GenBank/DDBJ whole genome shotgun (WGS) entry which is preliminary data.</text>
</comment>
<dbReference type="CDD" id="cd00353">
    <property type="entry name" value="Ribosomal_S15p_S13e"/>
    <property type="match status" value="1"/>
</dbReference>
<dbReference type="SUPFAM" id="SSF47060">
    <property type="entry name" value="S15/NS1 RNA-binding domain"/>
    <property type="match status" value="1"/>
</dbReference>
<dbReference type="InterPro" id="IPR005290">
    <property type="entry name" value="Ribosomal_uS15_bac-type"/>
</dbReference>
<dbReference type="InterPro" id="IPR009068">
    <property type="entry name" value="uS15_NS1_RNA-bd_sf"/>
</dbReference>
<protein>
    <recommendedName>
        <fullName evidence="5">30S ribosomal protein S15</fullName>
    </recommendedName>
</protein>